<dbReference type="PROSITE" id="PS52016">
    <property type="entry name" value="TONB_DEPENDENT_REC_3"/>
    <property type="match status" value="1"/>
</dbReference>
<organism evidence="10 11">
    <name type="scientific">Sphingobacterium deserti</name>
    <dbReference type="NCBI Taxonomy" id="1229276"/>
    <lineage>
        <taxon>Bacteria</taxon>
        <taxon>Pseudomonadati</taxon>
        <taxon>Bacteroidota</taxon>
        <taxon>Sphingobacteriia</taxon>
        <taxon>Sphingobacteriales</taxon>
        <taxon>Sphingobacteriaceae</taxon>
        <taxon>Sphingobacterium</taxon>
    </lineage>
</organism>
<keyword evidence="6 7" id="KW-0998">Cell outer membrane</keyword>
<evidence type="ECO:0000256" key="5">
    <source>
        <dbReference type="ARBA" id="ARBA00023136"/>
    </source>
</evidence>
<evidence type="ECO:0000313" key="10">
    <source>
        <dbReference type="EMBL" id="KGE13470.1"/>
    </source>
</evidence>
<evidence type="ECO:0000256" key="3">
    <source>
        <dbReference type="ARBA" id="ARBA00022452"/>
    </source>
</evidence>
<dbReference type="RefSeq" id="WP_037500516.1">
    <property type="nucleotide sequence ID" value="NZ_JJMU01000051.1"/>
</dbReference>
<dbReference type="eggNOG" id="COG4771">
    <property type="taxonomic scope" value="Bacteria"/>
</dbReference>
<dbReference type="Gene3D" id="2.60.40.1120">
    <property type="entry name" value="Carboxypeptidase-like, regulatory domain"/>
    <property type="match status" value="1"/>
</dbReference>
<feature type="chain" id="PRO_5002125263" evidence="8">
    <location>
        <begin position="30"/>
        <end position="1018"/>
    </location>
</feature>
<dbReference type="NCBIfam" id="TIGR04056">
    <property type="entry name" value="OMP_RagA_SusC"/>
    <property type="match status" value="1"/>
</dbReference>
<dbReference type="Gene3D" id="2.170.130.10">
    <property type="entry name" value="TonB-dependent receptor, plug domain"/>
    <property type="match status" value="1"/>
</dbReference>
<dbReference type="Gene3D" id="2.40.170.20">
    <property type="entry name" value="TonB-dependent receptor, beta-barrel domain"/>
    <property type="match status" value="1"/>
</dbReference>
<comment type="subcellular location">
    <subcellularLocation>
        <location evidence="1 7">Cell outer membrane</location>
        <topology evidence="1 7">Multi-pass membrane protein</topology>
    </subcellularLocation>
</comment>
<gene>
    <name evidence="10" type="ORF">DI53_2755</name>
</gene>
<evidence type="ECO:0000256" key="7">
    <source>
        <dbReference type="PROSITE-ProRule" id="PRU01360"/>
    </source>
</evidence>
<dbReference type="SUPFAM" id="SSF56935">
    <property type="entry name" value="Porins"/>
    <property type="match status" value="1"/>
</dbReference>
<evidence type="ECO:0000256" key="8">
    <source>
        <dbReference type="SAM" id="SignalP"/>
    </source>
</evidence>
<dbReference type="InterPro" id="IPR036942">
    <property type="entry name" value="Beta-barrel_TonB_sf"/>
</dbReference>
<keyword evidence="4 7" id="KW-0812">Transmembrane</keyword>
<feature type="domain" description="TonB-dependent receptor plug" evidence="9">
    <location>
        <begin position="125"/>
        <end position="251"/>
    </location>
</feature>
<reference evidence="11" key="1">
    <citation type="submission" date="2014-04" db="EMBL/GenBank/DDBJ databases">
        <title>Whole-Genome optical mapping and complete genome sequence of Sphingobacterium deserti sp. nov., a new spaces isolated from desert in the west of China.</title>
        <authorList>
            <person name="Teng C."/>
            <person name="Zhou Z."/>
            <person name="Li X."/>
            <person name="Chen M."/>
            <person name="Lin M."/>
            <person name="Wang L."/>
            <person name="Su S."/>
            <person name="Zhang C."/>
            <person name="Zhang W."/>
        </authorList>
    </citation>
    <scope>NUCLEOTIDE SEQUENCE [LARGE SCALE GENOMIC DNA]</scope>
    <source>
        <strain evidence="11">ACCC05744</strain>
    </source>
</reference>
<evidence type="ECO:0000313" key="11">
    <source>
        <dbReference type="Proteomes" id="UP000031802"/>
    </source>
</evidence>
<evidence type="ECO:0000256" key="2">
    <source>
        <dbReference type="ARBA" id="ARBA00022448"/>
    </source>
</evidence>
<dbReference type="NCBIfam" id="TIGR04057">
    <property type="entry name" value="SusC_RagA_signa"/>
    <property type="match status" value="1"/>
</dbReference>
<keyword evidence="3 7" id="KW-1134">Transmembrane beta strand</keyword>
<dbReference type="InterPro" id="IPR037066">
    <property type="entry name" value="Plug_dom_sf"/>
</dbReference>
<comment type="similarity">
    <text evidence="7">Belongs to the TonB-dependent receptor family.</text>
</comment>
<dbReference type="Pfam" id="PF13715">
    <property type="entry name" value="CarbopepD_reg_2"/>
    <property type="match status" value="1"/>
</dbReference>
<dbReference type="InterPro" id="IPR023996">
    <property type="entry name" value="TonB-dep_OMP_SusC/RagA"/>
</dbReference>
<dbReference type="STRING" id="1229276.DI53_2755"/>
<proteinExistence type="inferred from homology"/>
<protein>
    <submittedName>
        <fullName evidence="10">TonB-dependent receptor plug</fullName>
    </submittedName>
</protein>
<dbReference type="Proteomes" id="UP000031802">
    <property type="component" value="Unassembled WGS sequence"/>
</dbReference>
<keyword evidence="2 7" id="KW-0813">Transport</keyword>
<dbReference type="OrthoDB" id="9768177at2"/>
<sequence length="1018" mass="110555">MRQKSLVRCTRLFGTVVVLTTLLFGQAFAQQRTIRGIVKDGSTLAPIAGASVSGASRTNSTLTDDQGSFSLAVDAATANLQVTFVGYESQQVPLADRDTLSIFLVAVDTKLDEVVVTALGISREQKSLTYSTQQLKGEELTRAKGTNMINNINGKVAGVNISSSSSGIGGSAKVVLRGNKSASGNNQVLYVIDGVPINNSSSGAQPGNMFGGERDPGDPVALINPDDVESMSVLKGASAAALYGSQAANGVILITTKSGKNGRTTIDFSSSAQIETPAVLPQFQNNYGRGADGQNTNALTSWGANTAGGGGDQVGSFFQNGTNFTNSIGLSRGNEHMQTYISYANTSAKGLLPENKLNRHNINMKQTANFFDDRLTLQGGANYIQQDLQNSPLTGFYFNPIVGLYLFPRSLNLNDYKTFETFDPATNKYVQNWHSLGDSETTQQNPWWIQNRNTSTSDKSRLILNGSAKFNVNNWLSLQARGSMDRTTDVFDRKIFAGTQSIIARPNGAYNYSKITITQKYADFIANFNGNITDKLKFNGLVGTSITDWNTEGMSFNTGATGLRTANVFAMQNTTTPITNTEANNRRQLQSVFASANFDYDGWMFLDLSARNDWSSTLAFTNTPSFFYPSVGLSANIHEKLGLPDFINFMKIRGSWAEVGNDLPPYKTRLLNTLGNFGNITINTVTSLVPLKPEITRSIEAGTELKMFNNRLGIDFTYYKTNTTNQYFEIAASEASLFGTYAINAGDIQNEGVELLVNYDAIRGENFNWSTAVNFSANKNTIIELDDAVPNFSLTGENRGYASRFEVGGSFGDIYGVDFSRDEQGRILFSEDGIPLRSSDFVKLGNANPRWQMGWSNTINYKNLGLYFLIDGKFDYDVLSITESVMDSYGVSARTGAARDAGGVAVNGVSPTGEAVTTAAAQAWYTSVGGVSPVTSNYMYNGSAIRMREIALSYNFKLDSKYVKGLRVAATGRNLFFLYKEAPFDPETTMSTGNGLSGIDIFMMPSSRSYGLSLNVNF</sequence>
<dbReference type="SUPFAM" id="SSF49464">
    <property type="entry name" value="Carboxypeptidase regulatory domain-like"/>
    <property type="match status" value="1"/>
</dbReference>
<dbReference type="InterPro" id="IPR023997">
    <property type="entry name" value="TonB-dep_OMP_SusC/RagA_CS"/>
</dbReference>
<evidence type="ECO:0000256" key="4">
    <source>
        <dbReference type="ARBA" id="ARBA00022692"/>
    </source>
</evidence>
<dbReference type="EMBL" id="JJMU01000051">
    <property type="protein sequence ID" value="KGE13470.1"/>
    <property type="molecule type" value="Genomic_DNA"/>
</dbReference>
<keyword evidence="5 7" id="KW-0472">Membrane</keyword>
<dbReference type="InterPro" id="IPR039426">
    <property type="entry name" value="TonB-dep_rcpt-like"/>
</dbReference>
<name>A0A0B8T759_9SPHI</name>
<dbReference type="InterPro" id="IPR008969">
    <property type="entry name" value="CarboxyPept-like_regulatory"/>
</dbReference>
<evidence type="ECO:0000259" key="9">
    <source>
        <dbReference type="Pfam" id="PF07715"/>
    </source>
</evidence>
<dbReference type="PATRIC" id="fig|1229276.3.peg.2837"/>
<dbReference type="Pfam" id="PF07715">
    <property type="entry name" value="Plug"/>
    <property type="match status" value="1"/>
</dbReference>
<dbReference type="GO" id="GO:0009279">
    <property type="term" value="C:cell outer membrane"/>
    <property type="evidence" value="ECO:0007669"/>
    <property type="project" value="UniProtKB-SubCell"/>
</dbReference>
<accession>A0A0B8T759</accession>
<keyword evidence="11" id="KW-1185">Reference proteome</keyword>
<feature type="signal peptide" evidence="8">
    <location>
        <begin position="1"/>
        <end position="29"/>
    </location>
</feature>
<keyword evidence="10" id="KW-0675">Receptor</keyword>
<keyword evidence="8" id="KW-0732">Signal</keyword>
<dbReference type="InterPro" id="IPR012910">
    <property type="entry name" value="Plug_dom"/>
</dbReference>
<reference evidence="10 11" key="2">
    <citation type="journal article" date="2015" name="PLoS ONE">
        <title>Whole-Genome Optical Mapping and Finished Genome Sequence of Sphingobacterium deserti sp. nov., a New Species Isolated from the Western Desert of China.</title>
        <authorList>
            <person name="Teng C."/>
            <person name="Zhou Z."/>
            <person name="Molnar I."/>
            <person name="Li X."/>
            <person name="Tang R."/>
            <person name="Chen M."/>
            <person name="Wang L."/>
            <person name="Su S."/>
            <person name="Zhang W."/>
            <person name="Lin M."/>
        </authorList>
    </citation>
    <scope>NUCLEOTIDE SEQUENCE [LARGE SCALE GENOMIC DNA]</scope>
    <source>
        <strain evidence="11">ACCC05744</strain>
    </source>
</reference>
<comment type="caution">
    <text evidence="10">The sequence shown here is derived from an EMBL/GenBank/DDBJ whole genome shotgun (WGS) entry which is preliminary data.</text>
</comment>
<evidence type="ECO:0000256" key="1">
    <source>
        <dbReference type="ARBA" id="ARBA00004571"/>
    </source>
</evidence>
<evidence type="ECO:0000256" key="6">
    <source>
        <dbReference type="ARBA" id="ARBA00023237"/>
    </source>
</evidence>
<dbReference type="AlphaFoldDB" id="A0A0B8T759"/>